<reference evidence="5 6" key="1">
    <citation type="submission" date="2022-04" db="EMBL/GenBank/DDBJ databases">
        <title>Genome sequence of C. roseum typestrain.</title>
        <authorList>
            <person name="Poehlein A."/>
            <person name="Schoch T."/>
            <person name="Duerre P."/>
            <person name="Daniel R."/>
        </authorList>
    </citation>
    <scope>NUCLEOTIDE SEQUENCE [LARGE SCALE GENOMIC DNA]</scope>
    <source>
        <strain evidence="5 6">DSM 7320</strain>
    </source>
</reference>
<comment type="cofactor">
    <cofactor evidence="3">
        <name>pyridoxal 5'-phosphate</name>
        <dbReference type="ChEBI" id="CHEBI:597326"/>
    </cofactor>
</comment>
<dbReference type="Proteomes" id="UP000190951">
    <property type="component" value="Chromosome"/>
</dbReference>
<dbReference type="PANTHER" id="PTHR10146:SF14">
    <property type="entry name" value="PYRIDOXAL PHOSPHATE HOMEOSTASIS PROTEIN"/>
    <property type="match status" value="1"/>
</dbReference>
<name>A0A1S8L019_9CLOT</name>
<dbReference type="InterPro" id="IPR029066">
    <property type="entry name" value="PLP-binding_barrel"/>
</dbReference>
<evidence type="ECO:0000256" key="3">
    <source>
        <dbReference type="PIRSR" id="PIRSR004848-1"/>
    </source>
</evidence>
<dbReference type="CDD" id="cd00635">
    <property type="entry name" value="PLPDE_III_YBL036c_like"/>
    <property type="match status" value="1"/>
</dbReference>
<evidence type="ECO:0000256" key="2">
    <source>
        <dbReference type="HAMAP-Rule" id="MF_02087"/>
    </source>
</evidence>
<dbReference type="STRING" id="84029.CROST_36700"/>
<protein>
    <recommendedName>
        <fullName evidence="2">Pyridoxal phosphate homeostasis protein</fullName>
        <shortName evidence="2">PLP homeostasis protein</shortName>
    </recommendedName>
</protein>
<dbReference type="Pfam" id="PF01168">
    <property type="entry name" value="Ala_racemase_N"/>
    <property type="match status" value="1"/>
</dbReference>
<comment type="function">
    <text evidence="2">Pyridoxal 5'-phosphate (PLP)-binding protein, which is involved in PLP homeostasis.</text>
</comment>
<dbReference type="PANTHER" id="PTHR10146">
    <property type="entry name" value="PROLINE SYNTHETASE CO-TRANSCRIBED BACTERIAL HOMOLOG PROTEIN"/>
    <property type="match status" value="1"/>
</dbReference>
<dbReference type="InterPro" id="IPR001608">
    <property type="entry name" value="Ala_racemase_N"/>
</dbReference>
<feature type="modified residue" description="N6-(pyridoxal phosphate)lysine" evidence="2 3">
    <location>
        <position position="25"/>
    </location>
</feature>
<organism evidence="5 6">
    <name type="scientific">Clostridium felsineum</name>
    <dbReference type="NCBI Taxonomy" id="36839"/>
    <lineage>
        <taxon>Bacteria</taxon>
        <taxon>Bacillati</taxon>
        <taxon>Bacillota</taxon>
        <taxon>Clostridia</taxon>
        <taxon>Eubacteriales</taxon>
        <taxon>Clostridiaceae</taxon>
        <taxon>Clostridium</taxon>
    </lineage>
</organism>
<dbReference type="SUPFAM" id="SSF51419">
    <property type="entry name" value="PLP-binding barrel"/>
    <property type="match status" value="1"/>
</dbReference>
<dbReference type="AlphaFoldDB" id="A0A1S8L019"/>
<dbReference type="RefSeq" id="WP_077832728.1">
    <property type="nucleotide sequence ID" value="NZ_CP096983.1"/>
</dbReference>
<dbReference type="EMBL" id="CP096983">
    <property type="protein sequence ID" value="URZ11407.1"/>
    <property type="molecule type" value="Genomic_DNA"/>
</dbReference>
<dbReference type="Gene3D" id="3.20.20.10">
    <property type="entry name" value="Alanine racemase"/>
    <property type="match status" value="1"/>
</dbReference>
<gene>
    <name evidence="5" type="ORF">CROST_021240</name>
</gene>
<dbReference type="HAMAP" id="MF_02087">
    <property type="entry name" value="PLP_homeostasis"/>
    <property type="match status" value="1"/>
</dbReference>
<sequence>MGITSNLKNVREKIPKEVTLVAVSKTKPIEDIKEAYNEGVRDFGENKVQELVKKYDEIANDVRWHLIGHLQVNKVKYIVGKVFLIHSLDSIKLLKEIEKRYTNEGLKADVLIEINIGREENKTGILEEDLKFLLDECEKCSSVNVKGLMAVIPIGDETSNRFYFRKMKDIFDDLKHKNIKNIEMKYLSMGMTHDYEIAISEGANIVRVGEGIFGKRNYNKE</sequence>
<keyword evidence="1 2" id="KW-0663">Pyridoxal phosphate</keyword>
<comment type="similarity">
    <text evidence="2 4">Belongs to the pyridoxal phosphate-binding protein YggS/PROSC family.</text>
</comment>
<dbReference type="InterPro" id="IPR011078">
    <property type="entry name" value="PyrdxlP_homeostasis"/>
</dbReference>
<evidence type="ECO:0000313" key="5">
    <source>
        <dbReference type="EMBL" id="URZ11407.1"/>
    </source>
</evidence>
<proteinExistence type="inferred from homology"/>
<dbReference type="KEGG" id="crw:CROST_021240"/>
<dbReference type="GO" id="GO:0030170">
    <property type="term" value="F:pyridoxal phosphate binding"/>
    <property type="evidence" value="ECO:0007669"/>
    <property type="project" value="UniProtKB-UniRule"/>
</dbReference>
<dbReference type="FunFam" id="3.20.20.10:FF:000018">
    <property type="entry name" value="Pyridoxal phosphate homeostasis protein"/>
    <property type="match status" value="1"/>
</dbReference>
<dbReference type="NCBIfam" id="TIGR00044">
    <property type="entry name" value="YggS family pyridoxal phosphate-dependent enzyme"/>
    <property type="match status" value="1"/>
</dbReference>
<accession>A0A1S8L019</accession>
<evidence type="ECO:0000256" key="4">
    <source>
        <dbReference type="RuleBase" id="RU004514"/>
    </source>
</evidence>
<dbReference type="PIRSF" id="PIRSF004848">
    <property type="entry name" value="YBL036c_PLPDEIII"/>
    <property type="match status" value="1"/>
</dbReference>
<evidence type="ECO:0000313" key="6">
    <source>
        <dbReference type="Proteomes" id="UP000190951"/>
    </source>
</evidence>
<keyword evidence="6" id="KW-1185">Reference proteome</keyword>
<evidence type="ECO:0000256" key="1">
    <source>
        <dbReference type="ARBA" id="ARBA00022898"/>
    </source>
</evidence>